<dbReference type="InterPro" id="IPR003439">
    <property type="entry name" value="ABC_transporter-like_ATP-bd"/>
</dbReference>
<keyword evidence="5 7" id="KW-1133">Transmembrane helix</keyword>
<dbReference type="EMBL" id="JAVLUS010000012">
    <property type="protein sequence ID" value="MDS1115210.1"/>
    <property type="molecule type" value="Genomic_DNA"/>
</dbReference>
<dbReference type="Gene3D" id="3.40.50.300">
    <property type="entry name" value="P-loop containing nucleotide triphosphate hydrolases"/>
    <property type="match status" value="1"/>
</dbReference>
<dbReference type="InterPro" id="IPR036640">
    <property type="entry name" value="ABC1_TM_sf"/>
</dbReference>
<dbReference type="PROSITE" id="PS00211">
    <property type="entry name" value="ABC_TRANSPORTER_1"/>
    <property type="match status" value="1"/>
</dbReference>
<dbReference type="PANTHER" id="PTHR43394">
    <property type="entry name" value="ATP-DEPENDENT PERMEASE MDL1, MITOCHONDRIAL"/>
    <property type="match status" value="1"/>
</dbReference>
<dbReference type="InterPro" id="IPR039421">
    <property type="entry name" value="Type_1_exporter"/>
</dbReference>
<evidence type="ECO:0000256" key="5">
    <source>
        <dbReference type="ARBA" id="ARBA00022989"/>
    </source>
</evidence>
<dbReference type="PROSITE" id="PS50893">
    <property type="entry name" value="ABC_TRANSPORTER_2"/>
    <property type="match status" value="1"/>
</dbReference>
<dbReference type="Pfam" id="PF00005">
    <property type="entry name" value="ABC_tran"/>
    <property type="match status" value="1"/>
</dbReference>
<evidence type="ECO:0000259" key="8">
    <source>
        <dbReference type="PROSITE" id="PS50893"/>
    </source>
</evidence>
<proteinExistence type="predicted"/>
<feature type="domain" description="ABC transmembrane type-1" evidence="9">
    <location>
        <begin position="22"/>
        <end position="304"/>
    </location>
</feature>
<evidence type="ECO:0000256" key="7">
    <source>
        <dbReference type="SAM" id="Phobius"/>
    </source>
</evidence>
<evidence type="ECO:0000256" key="6">
    <source>
        <dbReference type="ARBA" id="ARBA00023136"/>
    </source>
</evidence>
<dbReference type="InterPro" id="IPR003593">
    <property type="entry name" value="AAA+_ATPase"/>
</dbReference>
<keyword evidence="3" id="KW-0547">Nucleotide-binding</keyword>
<dbReference type="SMART" id="SM00382">
    <property type="entry name" value="AAA"/>
    <property type="match status" value="1"/>
</dbReference>
<evidence type="ECO:0000256" key="4">
    <source>
        <dbReference type="ARBA" id="ARBA00022840"/>
    </source>
</evidence>
<keyword evidence="11" id="KW-1185">Reference proteome</keyword>
<protein>
    <submittedName>
        <fullName evidence="10">ABC transporter ATP-binding protein</fullName>
    </submittedName>
</protein>
<evidence type="ECO:0000256" key="3">
    <source>
        <dbReference type="ARBA" id="ARBA00022741"/>
    </source>
</evidence>
<evidence type="ECO:0000313" key="11">
    <source>
        <dbReference type="Proteomes" id="UP001265083"/>
    </source>
</evidence>
<feature type="domain" description="ABC transporter" evidence="8">
    <location>
        <begin position="338"/>
        <end position="564"/>
    </location>
</feature>
<evidence type="ECO:0000256" key="2">
    <source>
        <dbReference type="ARBA" id="ARBA00022692"/>
    </source>
</evidence>
<dbReference type="PANTHER" id="PTHR43394:SF1">
    <property type="entry name" value="ATP-BINDING CASSETTE SUB-FAMILY B MEMBER 10, MITOCHONDRIAL"/>
    <property type="match status" value="1"/>
</dbReference>
<dbReference type="Proteomes" id="UP001265083">
    <property type="component" value="Unassembled WGS sequence"/>
</dbReference>
<dbReference type="RefSeq" id="WP_310951238.1">
    <property type="nucleotide sequence ID" value="NZ_JAVLUS010000012.1"/>
</dbReference>
<evidence type="ECO:0000313" key="10">
    <source>
        <dbReference type="EMBL" id="MDS1115210.1"/>
    </source>
</evidence>
<dbReference type="InterPro" id="IPR011527">
    <property type="entry name" value="ABC1_TM_dom"/>
</dbReference>
<dbReference type="PROSITE" id="PS50929">
    <property type="entry name" value="ABC_TM1F"/>
    <property type="match status" value="1"/>
</dbReference>
<organism evidence="10 11">
    <name type="scientific">Gordonia westfalica</name>
    <dbReference type="NCBI Taxonomy" id="158898"/>
    <lineage>
        <taxon>Bacteria</taxon>
        <taxon>Bacillati</taxon>
        <taxon>Actinomycetota</taxon>
        <taxon>Actinomycetes</taxon>
        <taxon>Mycobacteriales</taxon>
        <taxon>Gordoniaceae</taxon>
        <taxon>Gordonia</taxon>
    </lineage>
</organism>
<keyword evidence="4 10" id="KW-0067">ATP-binding</keyword>
<keyword evidence="6 7" id="KW-0472">Membrane</keyword>
<feature type="transmembrane region" description="Helical" evidence="7">
    <location>
        <begin position="21"/>
        <end position="43"/>
    </location>
</feature>
<evidence type="ECO:0000259" key="9">
    <source>
        <dbReference type="PROSITE" id="PS50929"/>
    </source>
</evidence>
<name>A0ABU2GW14_9ACTN</name>
<dbReference type="SUPFAM" id="SSF52540">
    <property type="entry name" value="P-loop containing nucleoside triphosphate hydrolases"/>
    <property type="match status" value="1"/>
</dbReference>
<evidence type="ECO:0000256" key="1">
    <source>
        <dbReference type="ARBA" id="ARBA00004651"/>
    </source>
</evidence>
<dbReference type="Gene3D" id="1.20.1560.10">
    <property type="entry name" value="ABC transporter type 1, transmembrane domain"/>
    <property type="match status" value="1"/>
</dbReference>
<reference evidence="10 11" key="1">
    <citation type="submission" date="2023-08" db="EMBL/GenBank/DDBJ databases">
        <title>Bioegradation of LLDPE and BLDPE plastic by marine bacteria from coast plastic debris.</title>
        <authorList>
            <person name="Rong Z."/>
        </authorList>
    </citation>
    <scope>NUCLEOTIDE SEQUENCE [LARGE SCALE GENOMIC DNA]</scope>
    <source>
        <strain evidence="10 11">Z-2</strain>
    </source>
</reference>
<gene>
    <name evidence="10" type="ORF">RD149_15710</name>
</gene>
<sequence length="564" mass="61158">MTARQAYRRFRFALRGEGFRLLLAAALLLLATACDIVAIFVLSDVIDGALTADSAMAFVRLAMLWLMVTAVSTAADYYGQVTAVGVSERVVLRLRDGLFHHVQRLNAVTHRRYGLGDLVTRHSSDLEAVEYLIGSGVMQFIVALTNTIGLVVAAFIMSWQVALVALAAVPALWVLSALYGRRQAVVTRDERAANADIAVAVQSALSGHETAVAYNQQQREHDHLHRHGVAWMTARMSQTRIEAGFGAVMGLGQVVVTLVIAVAGVWQVRHGALSVGELLALTGYLGMLYPKMQELAEVRLSLASAAVSAERIVELLDLEPTETDRDDTHEHTGPDHTVRVRDVTLIRDGTKVLDGASFDLEPGRVTALVGASGAGKSTLASLICRFEHPDTGTMTLGETDYTRLTGRAIRDTVTLLPQQPVIKAGSVAANIAYGRPDATRTEIIEAAIAADAHEFIVELPEGYDTKLDEDGLTLSGGQRQRIAMARAILRDTPVLVLDEPTSGLDDESARRILDPLRQLARGRSVLVITHDARATDIADTVLELRNSRLTSREPVQVNDRKAYS</sequence>
<comment type="subcellular location">
    <subcellularLocation>
        <location evidence="1">Cell membrane</location>
        <topology evidence="1">Multi-pass membrane protein</topology>
    </subcellularLocation>
</comment>
<accession>A0ABU2GW14</accession>
<dbReference type="GO" id="GO:0005524">
    <property type="term" value="F:ATP binding"/>
    <property type="evidence" value="ECO:0007669"/>
    <property type="project" value="UniProtKB-KW"/>
</dbReference>
<feature type="transmembrane region" description="Helical" evidence="7">
    <location>
        <begin position="245"/>
        <end position="266"/>
    </location>
</feature>
<feature type="transmembrane region" description="Helical" evidence="7">
    <location>
        <begin position="162"/>
        <end position="180"/>
    </location>
</feature>
<dbReference type="SUPFAM" id="SSF90123">
    <property type="entry name" value="ABC transporter transmembrane region"/>
    <property type="match status" value="1"/>
</dbReference>
<dbReference type="PROSITE" id="PS51257">
    <property type="entry name" value="PROKAR_LIPOPROTEIN"/>
    <property type="match status" value="1"/>
</dbReference>
<dbReference type="Pfam" id="PF00664">
    <property type="entry name" value="ABC_membrane"/>
    <property type="match status" value="1"/>
</dbReference>
<feature type="transmembrane region" description="Helical" evidence="7">
    <location>
        <begin position="55"/>
        <end position="79"/>
    </location>
</feature>
<feature type="transmembrane region" description="Helical" evidence="7">
    <location>
        <begin position="131"/>
        <end position="156"/>
    </location>
</feature>
<comment type="caution">
    <text evidence="10">The sequence shown here is derived from an EMBL/GenBank/DDBJ whole genome shotgun (WGS) entry which is preliminary data.</text>
</comment>
<dbReference type="InterPro" id="IPR027417">
    <property type="entry name" value="P-loop_NTPase"/>
</dbReference>
<keyword evidence="2 7" id="KW-0812">Transmembrane</keyword>
<dbReference type="InterPro" id="IPR017871">
    <property type="entry name" value="ABC_transporter-like_CS"/>
</dbReference>